<dbReference type="AlphaFoldDB" id="A0A8J5LKH6"/>
<comment type="caution">
    <text evidence="1">The sequence shown here is derived from an EMBL/GenBank/DDBJ whole genome shotgun (WGS) entry which is preliminary data.</text>
</comment>
<keyword evidence="2" id="KW-1185">Reference proteome</keyword>
<dbReference type="OrthoDB" id="770241at2759"/>
<organism evidence="1 2">
    <name type="scientific">Zingiber officinale</name>
    <name type="common">Ginger</name>
    <name type="synonym">Amomum zingiber</name>
    <dbReference type="NCBI Taxonomy" id="94328"/>
    <lineage>
        <taxon>Eukaryota</taxon>
        <taxon>Viridiplantae</taxon>
        <taxon>Streptophyta</taxon>
        <taxon>Embryophyta</taxon>
        <taxon>Tracheophyta</taxon>
        <taxon>Spermatophyta</taxon>
        <taxon>Magnoliopsida</taxon>
        <taxon>Liliopsida</taxon>
        <taxon>Zingiberales</taxon>
        <taxon>Zingiberaceae</taxon>
        <taxon>Zingiber</taxon>
    </lineage>
</organism>
<protein>
    <submittedName>
        <fullName evidence="1">Uncharacterized protein</fullName>
    </submittedName>
</protein>
<accession>A0A8J5LKH6</accession>
<reference evidence="1 2" key="1">
    <citation type="submission" date="2020-08" db="EMBL/GenBank/DDBJ databases">
        <title>Plant Genome Project.</title>
        <authorList>
            <person name="Zhang R.-G."/>
        </authorList>
    </citation>
    <scope>NUCLEOTIDE SEQUENCE [LARGE SCALE GENOMIC DNA]</scope>
    <source>
        <tissue evidence="1">Rhizome</tissue>
    </source>
</reference>
<dbReference type="PANTHER" id="PTHR37763:SF1">
    <property type="entry name" value="EXOSOME COMPLEX EXONUCLEASE"/>
    <property type="match status" value="1"/>
</dbReference>
<proteinExistence type="predicted"/>
<dbReference type="PANTHER" id="PTHR37763">
    <property type="entry name" value="EXOSOME COMPLEX EXONUCLEASE"/>
    <property type="match status" value="1"/>
</dbReference>
<evidence type="ECO:0000313" key="2">
    <source>
        <dbReference type="Proteomes" id="UP000734854"/>
    </source>
</evidence>
<name>A0A8J5LKH6_ZINOF</name>
<dbReference type="EMBL" id="JACMSC010000003">
    <property type="protein sequence ID" value="KAG6528931.1"/>
    <property type="molecule type" value="Genomic_DNA"/>
</dbReference>
<dbReference type="Proteomes" id="UP000734854">
    <property type="component" value="Unassembled WGS sequence"/>
</dbReference>
<sequence>MIPYNCVFDLKCTVRRSIVYLPCLAFYHQIVELDGEELLPAVWYRAAYAKIIKLSPVLKDLKQIDGKLINRNDNSVITDDYVISHNRLFNSIAKTFVRPISLQFSRNNTIAQPVESSPVLFSKPSERDSIIVDSLTKICDFLNVSVQKRKFVRLAVCPQVTQRHIWRGALEEIFGNLKQEMHFLPCCSKDFQMSEQILSNCVKFLTEIKDPSSYASPSWMRPAPLNKVVKMQPSRKWEELLEMIDDLLEVLGKENNFAHHVSRLEMMKKGLWQIKDIIVERDITHKEVRRQDCLLQKKLTKSLGHSSKCLFILLQYYLHGTVEEIEIEVCGGLHRYGGKTYLCMGKFLTFSDEESIMSGIMQLNKVLSVFKFVWETAAMEGVLVLQGHVWCPDVDERSLTYRGNVYYLHGIRFSSSFE</sequence>
<gene>
    <name evidence="1" type="ORF">ZIOFF_011123</name>
</gene>
<evidence type="ECO:0000313" key="1">
    <source>
        <dbReference type="EMBL" id="KAG6528931.1"/>
    </source>
</evidence>